<dbReference type="Proteomes" id="UP001184150">
    <property type="component" value="Unassembled WGS sequence"/>
</dbReference>
<evidence type="ECO:0000259" key="1">
    <source>
        <dbReference type="Pfam" id="PF04717"/>
    </source>
</evidence>
<dbReference type="InterPro" id="IPR044033">
    <property type="entry name" value="GpV-like_apex"/>
</dbReference>
<sequence length="186" mass="19327">MDGLMNQMRRAAQEAIGTGGASRQGIIDAYDPNAYAVKVRLQPDDTLTDWLPLKSPWVGNGWGLFCGPSVGDAIEVDFQEGDGGVGTAGWRFFNDEDRPLQVPSGELWLVQQSGASIKLANDGSIAIDTGAGASIVLKGDNITSAGTWTHTGTFTASDDVVASGKSLKTHLHSGVQPGTGQSGAPV</sequence>
<reference evidence="2 3" key="1">
    <citation type="submission" date="2023-07" db="EMBL/GenBank/DDBJ databases">
        <title>Sorghum-associated microbial communities from plants grown in Nebraska, USA.</title>
        <authorList>
            <person name="Schachtman D."/>
        </authorList>
    </citation>
    <scope>NUCLEOTIDE SEQUENCE [LARGE SCALE GENOMIC DNA]</scope>
    <source>
        <strain evidence="2 3">DS1027</strain>
    </source>
</reference>
<name>A0ABU1MM87_9SPHN</name>
<evidence type="ECO:0000313" key="2">
    <source>
        <dbReference type="EMBL" id="MDR6511450.1"/>
    </source>
</evidence>
<organism evidence="2 3">
    <name type="scientific">Novosphingobium capsulatum</name>
    <dbReference type="NCBI Taxonomy" id="13688"/>
    <lineage>
        <taxon>Bacteria</taxon>
        <taxon>Pseudomonadati</taxon>
        <taxon>Pseudomonadota</taxon>
        <taxon>Alphaproteobacteria</taxon>
        <taxon>Sphingomonadales</taxon>
        <taxon>Sphingomonadaceae</taxon>
        <taxon>Novosphingobium</taxon>
    </lineage>
</organism>
<dbReference type="EMBL" id="JAVDRD010000005">
    <property type="protein sequence ID" value="MDR6511450.1"/>
    <property type="molecule type" value="Genomic_DNA"/>
</dbReference>
<dbReference type="Gene3D" id="2.40.50.230">
    <property type="entry name" value="Gp5 N-terminal domain"/>
    <property type="match status" value="1"/>
</dbReference>
<keyword evidence="3" id="KW-1185">Reference proteome</keyword>
<dbReference type="Pfam" id="PF18946">
    <property type="entry name" value="Apex"/>
    <property type="match status" value="1"/>
</dbReference>
<proteinExistence type="predicted"/>
<dbReference type="InterPro" id="IPR006531">
    <property type="entry name" value="Gp5/Vgr_OB"/>
</dbReference>
<protein>
    <recommendedName>
        <fullName evidence="1">Gp5/Type VI secretion system Vgr protein OB-fold domain-containing protein</fullName>
    </recommendedName>
</protein>
<comment type="caution">
    <text evidence="2">The sequence shown here is derived from an EMBL/GenBank/DDBJ whole genome shotgun (WGS) entry which is preliminary data.</text>
</comment>
<dbReference type="SUPFAM" id="SSF69255">
    <property type="entry name" value="gp5 N-terminal domain-like"/>
    <property type="match status" value="1"/>
</dbReference>
<dbReference type="Pfam" id="PF04717">
    <property type="entry name" value="Phage_base_V"/>
    <property type="match status" value="1"/>
</dbReference>
<dbReference type="RefSeq" id="WP_309805317.1">
    <property type="nucleotide sequence ID" value="NZ_JAVDRD010000005.1"/>
</dbReference>
<dbReference type="InterPro" id="IPR037026">
    <property type="entry name" value="Vgr_OB-fold_dom_sf"/>
</dbReference>
<gene>
    <name evidence="2" type="ORF">J2792_002322</name>
</gene>
<evidence type="ECO:0000313" key="3">
    <source>
        <dbReference type="Proteomes" id="UP001184150"/>
    </source>
</evidence>
<accession>A0ABU1MM87</accession>
<feature type="domain" description="Gp5/Type VI secretion system Vgr protein OB-fold" evidence="1">
    <location>
        <begin position="24"/>
        <end position="82"/>
    </location>
</feature>